<dbReference type="RefSeq" id="WP_063358938.1">
    <property type="nucleotide sequence ID" value="NZ_AQHB01000049.1"/>
</dbReference>
<accession>A0A161ZTH8</accession>
<dbReference type="FunFam" id="1.10.287.950:FF:000001">
    <property type="entry name" value="Methyl-accepting chemotaxis sensory transducer"/>
    <property type="match status" value="1"/>
</dbReference>
<dbReference type="PROSITE" id="PS50111">
    <property type="entry name" value="CHEMOTAXIS_TRANSDUC_2"/>
    <property type="match status" value="1"/>
</dbReference>
<dbReference type="GO" id="GO:0007165">
    <property type="term" value="P:signal transduction"/>
    <property type="evidence" value="ECO:0007669"/>
    <property type="project" value="UniProtKB-KW"/>
</dbReference>
<evidence type="ECO:0000313" key="9">
    <source>
        <dbReference type="Proteomes" id="UP000076643"/>
    </source>
</evidence>
<dbReference type="PANTHER" id="PTHR32089:SF120">
    <property type="entry name" value="METHYL-ACCEPTING CHEMOTAXIS PROTEIN TLPQ"/>
    <property type="match status" value="1"/>
</dbReference>
<protein>
    <submittedName>
        <fullName evidence="8">Methyl-accepting chemotaxis protein</fullName>
    </submittedName>
</protein>
<keyword evidence="9" id="KW-1185">Reference proteome</keyword>
<dbReference type="AlphaFoldDB" id="A0A161ZTH8"/>
<dbReference type="PANTHER" id="PTHR32089">
    <property type="entry name" value="METHYL-ACCEPTING CHEMOTAXIS PROTEIN MCPB"/>
    <property type="match status" value="1"/>
</dbReference>
<dbReference type="EMBL" id="AUYB01000133">
    <property type="protein sequence ID" value="KZN31810.1"/>
    <property type="molecule type" value="Genomic_DNA"/>
</dbReference>
<dbReference type="SMART" id="SM00283">
    <property type="entry name" value="MA"/>
    <property type="match status" value="1"/>
</dbReference>
<dbReference type="InterPro" id="IPR024478">
    <property type="entry name" value="HlyB_4HB_MCP"/>
</dbReference>
<dbReference type="GO" id="GO:0006935">
    <property type="term" value="P:chemotaxis"/>
    <property type="evidence" value="ECO:0007669"/>
    <property type="project" value="UniProtKB-ARBA"/>
</dbReference>
<dbReference type="Pfam" id="PF00672">
    <property type="entry name" value="HAMP"/>
    <property type="match status" value="1"/>
</dbReference>
<keyword evidence="5" id="KW-0812">Transmembrane</keyword>
<keyword evidence="2 4" id="KW-0807">Transducer</keyword>
<dbReference type="InterPro" id="IPR003660">
    <property type="entry name" value="HAMP_dom"/>
</dbReference>
<feature type="domain" description="Methyl-accepting transducer" evidence="6">
    <location>
        <begin position="270"/>
        <end position="506"/>
    </location>
</feature>
<comment type="similarity">
    <text evidence="3">Belongs to the methyl-accepting chemotaxis (MCP) protein family.</text>
</comment>
<dbReference type="PATRIC" id="fig|1365250.3.peg.4355"/>
<gene>
    <name evidence="8" type="ORF">N475_22755</name>
</gene>
<feature type="transmembrane region" description="Helical" evidence="5">
    <location>
        <begin position="12"/>
        <end position="30"/>
    </location>
</feature>
<sequence>MALKNLSISKQIGLSFTSVFLVFFGVSLMTHQGLKGISEDLGFIVQTSIPSVEIVKGIQVDLTTIRKDEFGVATNPNHPELDSWLVTLDDLKAGVNDKITRYSQLNVSNQEKYQFEAFERAWRKYALATAQFNMLVRNNEVSRANQIVLDSYNHFSAAMDELTALVKINSDNVGNAESSAIKAVQTVITVIVVCTLVSALMIGLICLVLSGAIKKPLNKAMHLAKSIANGDLSECIDTRQIGTNELGSLLVSLEQMRQQLNGLVVQINDSAIQLTTAVEEVNMISAQNASGMQNQQNELQSVASAMTEMQAAVSEVAKSTEMGAESANQANMKSREGSVALKSNIAQISSVAETVSHAGDLAGNLEKNSQNINVVVDVIREIAEQTNLLALNAAIEAARAGTQGRGFAVVADEVRSLAQRTQDSTTQIVEIVSDLQLKSKETGEATRTCQKGIDICVQQTESVSDTINKIEQEIDSIAAMSTQIAAACNEQSVVSEELNRNIENINLAAVEMTEGANQTSQACHEISELAHGLKSSVEQFKLS</sequence>
<dbReference type="SUPFAM" id="SSF58104">
    <property type="entry name" value="Methyl-accepting chemotaxis protein (MCP) signaling domain"/>
    <property type="match status" value="1"/>
</dbReference>
<dbReference type="GO" id="GO:0016020">
    <property type="term" value="C:membrane"/>
    <property type="evidence" value="ECO:0007669"/>
    <property type="project" value="UniProtKB-SubCell"/>
</dbReference>
<reference evidence="8 9" key="1">
    <citation type="submission" date="2013-07" db="EMBL/GenBank/DDBJ databases">
        <title>Comparative Genomic and Metabolomic Analysis of Twelve Strains of Pseudoalteromonas luteoviolacea.</title>
        <authorList>
            <person name="Vynne N.G."/>
            <person name="Mansson M."/>
            <person name="Gram L."/>
        </authorList>
    </citation>
    <scope>NUCLEOTIDE SEQUENCE [LARGE SCALE GENOMIC DNA]</scope>
    <source>
        <strain evidence="8 9">DSM 6061</strain>
    </source>
</reference>
<evidence type="ECO:0000256" key="4">
    <source>
        <dbReference type="PROSITE-ProRule" id="PRU00284"/>
    </source>
</evidence>
<dbReference type="CDD" id="cd06225">
    <property type="entry name" value="HAMP"/>
    <property type="match status" value="1"/>
</dbReference>
<organism evidence="8 9">
    <name type="scientific">Pseudoalteromonas luteoviolacea DSM 6061</name>
    <dbReference type="NCBI Taxonomy" id="1365250"/>
    <lineage>
        <taxon>Bacteria</taxon>
        <taxon>Pseudomonadati</taxon>
        <taxon>Pseudomonadota</taxon>
        <taxon>Gammaproteobacteria</taxon>
        <taxon>Alteromonadales</taxon>
        <taxon>Pseudoalteromonadaceae</taxon>
        <taxon>Pseudoalteromonas</taxon>
    </lineage>
</organism>
<dbReference type="Proteomes" id="UP000076643">
    <property type="component" value="Unassembled WGS sequence"/>
</dbReference>
<keyword evidence="5" id="KW-0472">Membrane</keyword>
<evidence type="ECO:0000259" key="7">
    <source>
        <dbReference type="PROSITE" id="PS50885"/>
    </source>
</evidence>
<evidence type="ECO:0000259" key="6">
    <source>
        <dbReference type="PROSITE" id="PS50111"/>
    </source>
</evidence>
<evidence type="ECO:0000256" key="1">
    <source>
        <dbReference type="ARBA" id="ARBA00004370"/>
    </source>
</evidence>
<feature type="transmembrane region" description="Helical" evidence="5">
    <location>
        <begin position="187"/>
        <end position="213"/>
    </location>
</feature>
<dbReference type="Pfam" id="PF00015">
    <property type="entry name" value="MCPsignal"/>
    <property type="match status" value="1"/>
</dbReference>
<evidence type="ECO:0000256" key="3">
    <source>
        <dbReference type="ARBA" id="ARBA00029447"/>
    </source>
</evidence>
<keyword evidence="5" id="KW-1133">Transmembrane helix</keyword>
<proteinExistence type="inferred from homology"/>
<dbReference type="Pfam" id="PF12729">
    <property type="entry name" value="4HB_MCP_1"/>
    <property type="match status" value="1"/>
</dbReference>
<comment type="subcellular location">
    <subcellularLocation>
        <location evidence="1">Membrane</location>
    </subcellularLocation>
</comment>
<feature type="domain" description="HAMP" evidence="7">
    <location>
        <begin position="211"/>
        <end position="265"/>
    </location>
</feature>
<name>A0A161ZTH8_9GAMM</name>
<dbReference type="InterPro" id="IPR004089">
    <property type="entry name" value="MCPsignal_dom"/>
</dbReference>
<dbReference type="PROSITE" id="PS50885">
    <property type="entry name" value="HAMP"/>
    <property type="match status" value="1"/>
</dbReference>
<comment type="caution">
    <text evidence="8">The sequence shown here is derived from an EMBL/GenBank/DDBJ whole genome shotgun (WGS) entry which is preliminary data.</text>
</comment>
<dbReference type="SMART" id="SM00304">
    <property type="entry name" value="HAMP"/>
    <property type="match status" value="1"/>
</dbReference>
<evidence type="ECO:0000256" key="5">
    <source>
        <dbReference type="SAM" id="Phobius"/>
    </source>
</evidence>
<dbReference type="CDD" id="cd11386">
    <property type="entry name" value="MCP_signal"/>
    <property type="match status" value="1"/>
</dbReference>
<evidence type="ECO:0000256" key="2">
    <source>
        <dbReference type="ARBA" id="ARBA00023224"/>
    </source>
</evidence>
<evidence type="ECO:0000313" key="8">
    <source>
        <dbReference type="EMBL" id="KZN31810.1"/>
    </source>
</evidence>
<dbReference type="Gene3D" id="1.10.287.950">
    <property type="entry name" value="Methyl-accepting chemotaxis protein"/>
    <property type="match status" value="1"/>
</dbReference>